<evidence type="ECO:0000313" key="3">
    <source>
        <dbReference type="Proteomes" id="UP001215598"/>
    </source>
</evidence>
<evidence type="ECO:0000313" key="2">
    <source>
        <dbReference type="EMBL" id="KAJ7695289.1"/>
    </source>
</evidence>
<keyword evidence="3" id="KW-1185">Reference proteome</keyword>
<dbReference type="EMBL" id="JARKIB010000662">
    <property type="protein sequence ID" value="KAJ7695289.1"/>
    <property type="molecule type" value="Genomic_DNA"/>
</dbReference>
<evidence type="ECO:0000256" key="1">
    <source>
        <dbReference type="SAM" id="MobiDB-lite"/>
    </source>
</evidence>
<sequence length="159" mass="17700">MFSRGGSVSRIQREGSSHSGISARIQVGHVVGVSATFDADSARHRHGSHGTIKDSAEPLSGEIQAEHNTLPMQCQCAPVRVIPPYPLIQRIKMPTRRLNVRPKGWVKIMKVTRVPASWQNTVLTVATIWCNLIELVFIDSYSRLKRSRVNYSVLAEAKD</sequence>
<proteinExistence type="predicted"/>
<accession>A0AAD7GHP3</accession>
<dbReference type="AlphaFoldDB" id="A0AAD7GHP3"/>
<name>A0AAD7GHP3_9AGAR</name>
<reference evidence="2" key="1">
    <citation type="submission" date="2023-03" db="EMBL/GenBank/DDBJ databases">
        <title>Massive genome expansion in bonnet fungi (Mycena s.s.) driven by repeated elements and novel gene families across ecological guilds.</title>
        <authorList>
            <consortium name="Lawrence Berkeley National Laboratory"/>
            <person name="Harder C.B."/>
            <person name="Miyauchi S."/>
            <person name="Viragh M."/>
            <person name="Kuo A."/>
            <person name="Thoen E."/>
            <person name="Andreopoulos B."/>
            <person name="Lu D."/>
            <person name="Skrede I."/>
            <person name="Drula E."/>
            <person name="Henrissat B."/>
            <person name="Morin E."/>
            <person name="Kohler A."/>
            <person name="Barry K."/>
            <person name="LaButti K."/>
            <person name="Morin E."/>
            <person name="Salamov A."/>
            <person name="Lipzen A."/>
            <person name="Mereny Z."/>
            <person name="Hegedus B."/>
            <person name="Baldrian P."/>
            <person name="Stursova M."/>
            <person name="Weitz H."/>
            <person name="Taylor A."/>
            <person name="Grigoriev I.V."/>
            <person name="Nagy L.G."/>
            <person name="Martin F."/>
            <person name="Kauserud H."/>
        </authorList>
    </citation>
    <scope>NUCLEOTIDE SEQUENCE</scope>
    <source>
        <strain evidence="2">CBHHK182m</strain>
    </source>
</reference>
<protein>
    <submittedName>
        <fullName evidence="2">Uncharacterized protein</fullName>
    </submittedName>
</protein>
<comment type="caution">
    <text evidence="2">The sequence shown here is derived from an EMBL/GenBank/DDBJ whole genome shotgun (WGS) entry which is preliminary data.</text>
</comment>
<feature type="region of interest" description="Disordered" evidence="1">
    <location>
        <begin position="1"/>
        <end position="20"/>
    </location>
</feature>
<dbReference type="Proteomes" id="UP001215598">
    <property type="component" value="Unassembled WGS sequence"/>
</dbReference>
<gene>
    <name evidence="2" type="ORF">B0H16DRAFT_1485387</name>
</gene>
<organism evidence="2 3">
    <name type="scientific">Mycena metata</name>
    <dbReference type="NCBI Taxonomy" id="1033252"/>
    <lineage>
        <taxon>Eukaryota</taxon>
        <taxon>Fungi</taxon>
        <taxon>Dikarya</taxon>
        <taxon>Basidiomycota</taxon>
        <taxon>Agaricomycotina</taxon>
        <taxon>Agaricomycetes</taxon>
        <taxon>Agaricomycetidae</taxon>
        <taxon>Agaricales</taxon>
        <taxon>Marasmiineae</taxon>
        <taxon>Mycenaceae</taxon>
        <taxon>Mycena</taxon>
    </lineage>
</organism>